<dbReference type="InterPro" id="IPR012292">
    <property type="entry name" value="Globin/Proto"/>
</dbReference>
<protein>
    <submittedName>
        <fullName evidence="9">GLOBIN domain-containing protein</fullName>
    </submittedName>
</protein>
<keyword evidence="5" id="KW-0408">Iron</keyword>
<keyword evidence="1 6" id="KW-0813">Transport</keyword>
<dbReference type="WBParaSite" id="PTRK_0001380100.1">
    <property type="protein sequence ID" value="PTRK_0001380100.1"/>
    <property type="gene ID" value="PTRK_0001380100"/>
</dbReference>
<keyword evidence="8" id="KW-1185">Reference proteome</keyword>
<evidence type="ECO:0000313" key="9">
    <source>
        <dbReference type="WBParaSite" id="PTRK_0001380100.1"/>
    </source>
</evidence>
<organism evidence="8 9">
    <name type="scientific">Parastrongyloides trichosuri</name>
    <name type="common">Possum-specific nematode worm</name>
    <dbReference type="NCBI Taxonomy" id="131310"/>
    <lineage>
        <taxon>Eukaryota</taxon>
        <taxon>Metazoa</taxon>
        <taxon>Ecdysozoa</taxon>
        <taxon>Nematoda</taxon>
        <taxon>Chromadorea</taxon>
        <taxon>Rhabditida</taxon>
        <taxon>Tylenchina</taxon>
        <taxon>Panagrolaimomorpha</taxon>
        <taxon>Strongyloidoidea</taxon>
        <taxon>Strongyloididae</taxon>
        <taxon>Parastrongyloides</taxon>
    </lineage>
</organism>
<keyword evidence="4" id="KW-0479">Metal-binding</keyword>
<evidence type="ECO:0000256" key="3">
    <source>
        <dbReference type="ARBA" id="ARBA00022621"/>
    </source>
</evidence>
<evidence type="ECO:0000259" key="7">
    <source>
        <dbReference type="PROSITE" id="PS01033"/>
    </source>
</evidence>
<dbReference type="PANTHER" id="PTHR46458">
    <property type="entry name" value="BLR2807 PROTEIN"/>
    <property type="match status" value="1"/>
</dbReference>
<dbReference type="InterPro" id="IPR050532">
    <property type="entry name" value="Globin-like_OT"/>
</dbReference>
<evidence type="ECO:0000256" key="2">
    <source>
        <dbReference type="ARBA" id="ARBA00022617"/>
    </source>
</evidence>
<dbReference type="SUPFAM" id="SSF46458">
    <property type="entry name" value="Globin-like"/>
    <property type="match status" value="1"/>
</dbReference>
<dbReference type="GO" id="GO:0019825">
    <property type="term" value="F:oxygen binding"/>
    <property type="evidence" value="ECO:0007669"/>
    <property type="project" value="InterPro"/>
</dbReference>
<dbReference type="InterPro" id="IPR000971">
    <property type="entry name" value="Globin"/>
</dbReference>
<dbReference type="PANTHER" id="PTHR46458:SF1">
    <property type="entry name" value="GEO09476P1"/>
    <property type="match status" value="1"/>
</dbReference>
<evidence type="ECO:0000256" key="1">
    <source>
        <dbReference type="ARBA" id="ARBA00022448"/>
    </source>
</evidence>
<dbReference type="InterPro" id="IPR044399">
    <property type="entry name" value="Mb-like_M"/>
</dbReference>
<dbReference type="STRING" id="131310.A0A0N4ZYD0"/>
<dbReference type="Pfam" id="PF00042">
    <property type="entry name" value="Globin"/>
    <property type="match status" value="1"/>
</dbReference>
<dbReference type="CDD" id="cd01040">
    <property type="entry name" value="Mb-like"/>
    <property type="match status" value="1"/>
</dbReference>
<keyword evidence="3 6" id="KW-0561">Oxygen transport</keyword>
<dbReference type="GO" id="GO:0020037">
    <property type="term" value="F:heme binding"/>
    <property type="evidence" value="ECO:0007669"/>
    <property type="project" value="InterPro"/>
</dbReference>
<dbReference type="Gene3D" id="1.10.490.10">
    <property type="entry name" value="Globins"/>
    <property type="match status" value="1"/>
</dbReference>
<dbReference type="AlphaFoldDB" id="A0A0N4ZYD0"/>
<dbReference type="PROSITE" id="PS01033">
    <property type="entry name" value="GLOBIN"/>
    <property type="match status" value="1"/>
</dbReference>
<evidence type="ECO:0000256" key="4">
    <source>
        <dbReference type="ARBA" id="ARBA00022723"/>
    </source>
</evidence>
<feature type="domain" description="Globin" evidence="7">
    <location>
        <begin position="130"/>
        <end position="267"/>
    </location>
</feature>
<comment type="similarity">
    <text evidence="6">Belongs to the globin family.</text>
</comment>
<dbReference type="Proteomes" id="UP000038045">
    <property type="component" value="Unplaced"/>
</dbReference>
<sequence>MTCPNETNPFKQYYNNMDTQKLPIDLQVNNSYINVFDNIDKDNLRKKSASNVCFSGKKLSAPTRPKLSASSFLIPSSQNSNSSQNVYNCENLTFENKESSHGKQSLCVVQPLRRCRSASPAQFITKMSCNLSNEQQILIRKSWRRVPKQSIGKTIYQKISQKHPELKNLLSTDNNCVDRHFRYFGDMIQCAVDSLGELDKALSPWLNVIGSGHAGFSIKSTHWDAFGEALISSIKQWILSGKDHKETVKAWMKLSCCLIDTLAAASRNGNTINPRLQLLTLLPPNSGASSIHSPTTS</sequence>
<reference evidence="9" key="1">
    <citation type="submission" date="2017-02" db="UniProtKB">
        <authorList>
            <consortium name="WormBaseParasite"/>
        </authorList>
    </citation>
    <scope>IDENTIFICATION</scope>
</reference>
<accession>A0A0N4ZYD0</accession>
<name>A0A0N4ZYD0_PARTI</name>
<keyword evidence="2 6" id="KW-0349">Heme</keyword>
<evidence type="ECO:0000256" key="6">
    <source>
        <dbReference type="RuleBase" id="RU000356"/>
    </source>
</evidence>
<evidence type="ECO:0000313" key="8">
    <source>
        <dbReference type="Proteomes" id="UP000038045"/>
    </source>
</evidence>
<dbReference type="GO" id="GO:0005344">
    <property type="term" value="F:oxygen carrier activity"/>
    <property type="evidence" value="ECO:0007669"/>
    <property type="project" value="UniProtKB-KW"/>
</dbReference>
<dbReference type="InterPro" id="IPR009050">
    <property type="entry name" value="Globin-like_sf"/>
</dbReference>
<evidence type="ECO:0000256" key="5">
    <source>
        <dbReference type="ARBA" id="ARBA00023004"/>
    </source>
</evidence>
<dbReference type="GO" id="GO:0046872">
    <property type="term" value="F:metal ion binding"/>
    <property type="evidence" value="ECO:0007669"/>
    <property type="project" value="UniProtKB-KW"/>
</dbReference>
<proteinExistence type="inferred from homology"/>